<feature type="region of interest" description="Disordered" evidence="1">
    <location>
        <begin position="16"/>
        <end position="37"/>
    </location>
</feature>
<evidence type="ECO:0000313" key="3">
    <source>
        <dbReference type="EMBL" id="WNG45665.1"/>
    </source>
</evidence>
<sequence>MSTINNAATSALNKALSNSNTYSTEENNLLSKLSGPDRDRMEAQLALQKQQETVAFISNMMKKLNEIAMSVINNLK</sequence>
<gene>
    <name evidence="2" type="ORF">F0U60_17310</name>
    <name evidence="3" type="ORF">F0U60_17320</name>
    <name evidence="4" type="ORF">F0U60_17335</name>
</gene>
<evidence type="ECO:0000313" key="4">
    <source>
        <dbReference type="EMBL" id="WNG45668.1"/>
    </source>
</evidence>
<dbReference type="Proteomes" id="UP001611383">
    <property type="component" value="Chromosome"/>
</dbReference>
<keyword evidence="5" id="KW-1185">Reference proteome</keyword>
<proteinExistence type="predicted"/>
<dbReference type="EMBL" id="CP043494">
    <property type="protein sequence ID" value="WNG45668.1"/>
    <property type="molecule type" value="Genomic_DNA"/>
</dbReference>
<evidence type="ECO:0000256" key="1">
    <source>
        <dbReference type="SAM" id="MobiDB-lite"/>
    </source>
</evidence>
<dbReference type="EMBL" id="CP043494">
    <property type="protein sequence ID" value="WNG45665.1"/>
    <property type="molecule type" value="Genomic_DNA"/>
</dbReference>
<dbReference type="RefSeq" id="WP_395820958.1">
    <property type="nucleotide sequence ID" value="NZ_CP043494.1"/>
</dbReference>
<feature type="compositionally biased region" description="Low complexity" evidence="1">
    <location>
        <begin position="17"/>
        <end position="28"/>
    </location>
</feature>
<name>A0ABY9WPL6_9BACT</name>
<protein>
    <submittedName>
        <fullName evidence="4">Uncharacterized protein</fullName>
    </submittedName>
</protein>
<dbReference type="EMBL" id="CP043494">
    <property type="protein sequence ID" value="WNG45663.1"/>
    <property type="molecule type" value="Genomic_DNA"/>
</dbReference>
<organism evidence="4 5">
    <name type="scientific">Archangium minus</name>
    <dbReference type="NCBI Taxonomy" id="83450"/>
    <lineage>
        <taxon>Bacteria</taxon>
        <taxon>Pseudomonadati</taxon>
        <taxon>Myxococcota</taxon>
        <taxon>Myxococcia</taxon>
        <taxon>Myxococcales</taxon>
        <taxon>Cystobacterineae</taxon>
        <taxon>Archangiaceae</taxon>
        <taxon>Archangium</taxon>
    </lineage>
</organism>
<evidence type="ECO:0000313" key="2">
    <source>
        <dbReference type="EMBL" id="WNG45663.1"/>
    </source>
</evidence>
<accession>A0ABY9WPL6</accession>
<reference evidence="4 5" key="1">
    <citation type="submission" date="2019-08" db="EMBL/GenBank/DDBJ databases">
        <title>Archangium and Cystobacter genomes.</title>
        <authorList>
            <person name="Chen I.-C.K."/>
            <person name="Wielgoss S."/>
        </authorList>
    </citation>
    <scope>NUCLEOTIDE SEQUENCE [LARGE SCALE GENOMIC DNA]</scope>
    <source>
        <strain evidence="4 5">Cbm 6</strain>
    </source>
</reference>
<evidence type="ECO:0000313" key="5">
    <source>
        <dbReference type="Proteomes" id="UP001611383"/>
    </source>
</evidence>